<keyword evidence="3" id="KW-0121">Carboxypeptidase</keyword>
<dbReference type="InterPro" id="IPR052179">
    <property type="entry name" value="DD-CPase-like"/>
</dbReference>
<name>A0A927BS62_9BACL</name>
<dbReference type="Pfam" id="PF02557">
    <property type="entry name" value="VanY"/>
    <property type="match status" value="1"/>
</dbReference>
<dbReference type="EMBL" id="JACXIZ010000011">
    <property type="protein sequence ID" value="MBD2844549.1"/>
    <property type="molecule type" value="Genomic_DNA"/>
</dbReference>
<keyword evidence="4" id="KW-1185">Reference proteome</keyword>
<sequence>MEQADPDADDPQGGQVGDEAAADGQDEANEEAPASESSEGSAADAEPDKPESEAGSESNSNSGNPGQGEAGVASNAGDGKDEERPAYNTGDSVEAIAEPSAPDALINKHNKLPADYAPDDLVYPDVPFIFGEYIDKRMLRKDAAAALERMFAAAKDDGVALAGVSGYRSYARQQELFDAYVERDGEAAARTYSAEPGTSEHQSGLAMDISGTDGACAASSCFAGTPEAEWIAEHADAYGFIVRYGEDEQAITGYKYEPWHVRYVGESIAAEVAERGITLEEYYDAVPVSAGGQ</sequence>
<accession>A0A927BS62</accession>
<dbReference type="InterPro" id="IPR058193">
    <property type="entry name" value="VanY/YodJ_core_dom"/>
</dbReference>
<keyword evidence="3" id="KW-0378">Hydrolase</keyword>
<dbReference type="InterPro" id="IPR003709">
    <property type="entry name" value="VanY-like_core_dom"/>
</dbReference>
<dbReference type="PANTHER" id="PTHR34385:SF1">
    <property type="entry name" value="PEPTIDOGLYCAN L-ALANYL-D-GLUTAMATE ENDOPEPTIDASE CWLK"/>
    <property type="match status" value="1"/>
</dbReference>
<dbReference type="InterPro" id="IPR009045">
    <property type="entry name" value="Zn_M74/Hedgehog-like"/>
</dbReference>
<dbReference type="Gene3D" id="3.30.1380.10">
    <property type="match status" value="1"/>
</dbReference>
<proteinExistence type="predicted"/>
<evidence type="ECO:0000313" key="3">
    <source>
        <dbReference type="EMBL" id="MBD2844549.1"/>
    </source>
</evidence>
<dbReference type="Proteomes" id="UP000621560">
    <property type="component" value="Unassembled WGS sequence"/>
</dbReference>
<dbReference type="GO" id="GO:0004180">
    <property type="term" value="F:carboxypeptidase activity"/>
    <property type="evidence" value="ECO:0007669"/>
    <property type="project" value="UniProtKB-KW"/>
</dbReference>
<feature type="compositionally biased region" description="Low complexity" evidence="1">
    <location>
        <begin position="31"/>
        <end position="44"/>
    </location>
</feature>
<comment type="caution">
    <text evidence="3">The sequence shown here is derived from an EMBL/GenBank/DDBJ whole genome shotgun (WGS) entry which is preliminary data.</text>
</comment>
<dbReference type="GO" id="GO:0006508">
    <property type="term" value="P:proteolysis"/>
    <property type="evidence" value="ECO:0007669"/>
    <property type="project" value="InterPro"/>
</dbReference>
<evidence type="ECO:0000256" key="1">
    <source>
        <dbReference type="SAM" id="MobiDB-lite"/>
    </source>
</evidence>
<dbReference type="CDD" id="cd14852">
    <property type="entry name" value="LD-carboxypeptidase"/>
    <property type="match status" value="1"/>
</dbReference>
<feature type="domain" description="D-alanyl-D-alanine carboxypeptidase-like core" evidence="2">
    <location>
        <begin position="137"/>
        <end position="265"/>
    </location>
</feature>
<protein>
    <submittedName>
        <fullName evidence="3">D-alanyl-D-alanine carboxypeptidase family protein</fullName>
    </submittedName>
</protein>
<gene>
    <name evidence="3" type="ORF">IDH44_05055</name>
</gene>
<feature type="region of interest" description="Disordered" evidence="1">
    <location>
        <begin position="1"/>
        <end position="89"/>
    </location>
</feature>
<reference evidence="3" key="1">
    <citation type="submission" date="2020-09" db="EMBL/GenBank/DDBJ databases">
        <title>A novel bacterium of genus Paenibacillus, isolated from South China Sea.</title>
        <authorList>
            <person name="Huang H."/>
            <person name="Mo K."/>
            <person name="Hu Y."/>
        </authorList>
    </citation>
    <scope>NUCLEOTIDE SEQUENCE</scope>
    <source>
        <strain evidence="3">IB182496</strain>
    </source>
</reference>
<evidence type="ECO:0000259" key="2">
    <source>
        <dbReference type="Pfam" id="PF02557"/>
    </source>
</evidence>
<dbReference type="AlphaFoldDB" id="A0A927BS62"/>
<dbReference type="SUPFAM" id="SSF55166">
    <property type="entry name" value="Hedgehog/DD-peptidase"/>
    <property type="match status" value="1"/>
</dbReference>
<dbReference type="PANTHER" id="PTHR34385">
    <property type="entry name" value="D-ALANYL-D-ALANINE CARBOXYPEPTIDASE"/>
    <property type="match status" value="1"/>
</dbReference>
<keyword evidence="3" id="KW-0645">Protease</keyword>
<organism evidence="3 4">
    <name type="scientific">Paenibacillus sabuli</name>
    <dbReference type="NCBI Taxonomy" id="2772509"/>
    <lineage>
        <taxon>Bacteria</taxon>
        <taxon>Bacillati</taxon>
        <taxon>Bacillota</taxon>
        <taxon>Bacilli</taxon>
        <taxon>Bacillales</taxon>
        <taxon>Paenibacillaceae</taxon>
        <taxon>Paenibacillus</taxon>
    </lineage>
</organism>
<feature type="compositionally biased region" description="Acidic residues" evidence="1">
    <location>
        <begin position="20"/>
        <end position="30"/>
    </location>
</feature>
<feature type="compositionally biased region" description="Low complexity" evidence="1">
    <location>
        <begin position="53"/>
        <end position="64"/>
    </location>
</feature>
<feature type="compositionally biased region" description="Acidic residues" evidence="1">
    <location>
        <begin position="1"/>
        <end position="10"/>
    </location>
</feature>
<evidence type="ECO:0000313" key="4">
    <source>
        <dbReference type="Proteomes" id="UP000621560"/>
    </source>
</evidence>